<keyword evidence="2" id="KW-1185">Reference proteome</keyword>
<sequence length="58" mass="6058">MPATARHIAALCLRGLLVSSLFLGPLVAVGIARSEEIKIAKNGAGLVLFVSLQRQSLS</sequence>
<organism evidence="1 2">
    <name type="scientific">Rhizobium terricola</name>
    <dbReference type="NCBI Taxonomy" id="2728849"/>
    <lineage>
        <taxon>Bacteria</taxon>
        <taxon>Pseudomonadati</taxon>
        <taxon>Pseudomonadota</taxon>
        <taxon>Alphaproteobacteria</taxon>
        <taxon>Hyphomicrobiales</taxon>
        <taxon>Rhizobiaceae</taxon>
        <taxon>Rhizobium/Agrobacterium group</taxon>
        <taxon>Rhizobium</taxon>
    </lineage>
</organism>
<dbReference type="RefSeq" id="WP_169589302.1">
    <property type="nucleotide sequence ID" value="NZ_JABBGK010000001.1"/>
</dbReference>
<dbReference type="AlphaFoldDB" id="A0A7Y0FVC7"/>
<accession>A0A7Y0FVC7</accession>
<comment type="caution">
    <text evidence="1">The sequence shown here is derived from an EMBL/GenBank/DDBJ whole genome shotgun (WGS) entry which is preliminary data.</text>
</comment>
<evidence type="ECO:0000313" key="1">
    <source>
        <dbReference type="EMBL" id="NML74292.1"/>
    </source>
</evidence>
<reference evidence="1 2" key="1">
    <citation type="submission" date="2020-04" db="EMBL/GenBank/DDBJ databases">
        <title>Rhizobium sp. S-51 isolated from soil.</title>
        <authorList>
            <person name="Dahal R.H."/>
        </authorList>
    </citation>
    <scope>NUCLEOTIDE SEQUENCE [LARGE SCALE GENOMIC DNA]</scope>
    <source>
        <strain evidence="1 2">S-51</strain>
    </source>
</reference>
<proteinExistence type="predicted"/>
<dbReference type="Proteomes" id="UP000541470">
    <property type="component" value="Unassembled WGS sequence"/>
</dbReference>
<protein>
    <submittedName>
        <fullName evidence="1">Uncharacterized protein</fullName>
    </submittedName>
</protein>
<dbReference type="EMBL" id="JABBGK010000001">
    <property type="protein sequence ID" value="NML74292.1"/>
    <property type="molecule type" value="Genomic_DNA"/>
</dbReference>
<name>A0A7Y0FVC7_9HYPH</name>
<gene>
    <name evidence="1" type="ORF">HHL25_09185</name>
</gene>
<evidence type="ECO:0000313" key="2">
    <source>
        <dbReference type="Proteomes" id="UP000541470"/>
    </source>
</evidence>